<evidence type="ECO:0000256" key="2">
    <source>
        <dbReference type="ARBA" id="ARBA00022714"/>
    </source>
</evidence>
<evidence type="ECO:0000256" key="5">
    <source>
        <dbReference type="ARBA" id="ARBA00023014"/>
    </source>
</evidence>
<reference evidence="8" key="1">
    <citation type="journal article" date="2015" name="Appl. Microbiol. Biotechnol.">
        <title>Novel cyclohexane monooxygenase from Acidovorax sp. CHX100.</title>
        <authorList>
            <person name="Salamanca D."/>
            <person name="Karande R."/>
            <person name="Schmid A."/>
            <person name="Dobslaw D."/>
        </authorList>
    </citation>
    <scope>NUCLEOTIDE SEQUENCE</scope>
    <source>
        <strain evidence="8">CHX100</strain>
    </source>
</reference>
<dbReference type="PANTHER" id="PTHR23426:SF65">
    <property type="entry name" value="FERREDOXIN-2, MITOCHONDRIAL"/>
    <property type="match status" value="1"/>
</dbReference>
<dbReference type="EMBL" id="KP686056">
    <property type="protein sequence ID" value="AKJ87748.1"/>
    <property type="molecule type" value="Genomic_DNA"/>
</dbReference>
<accession>A0A0G3FIA6</accession>
<name>A0A0G3FIA6_9BURK</name>
<keyword evidence="2" id="KW-0001">2Fe-2S</keyword>
<comment type="similarity">
    <text evidence="1">Belongs to the adrenodoxin/putidaredoxin family.</text>
</comment>
<comment type="cofactor">
    <cofactor evidence="6">
        <name>[2Fe-2S] cluster</name>
        <dbReference type="ChEBI" id="CHEBI:190135"/>
    </cofactor>
</comment>
<evidence type="ECO:0000256" key="3">
    <source>
        <dbReference type="ARBA" id="ARBA00022723"/>
    </source>
</evidence>
<protein>
    <submittedName>
        <fullName evidence="8">Ferredoxin</fullName>
    </submittedName>
</protein>
<dbReference type="Gene3D" id="3.10.20.30">
    <property type="match status" value="1"/>
</dbReference>
<evidence type="ECO:0000259" key="7">
    <source>
        <dbReference type="PROSITE" id="PS51085"/>
    </source>
</evidence>
<evidence type="ECO:0000256" key="4">
    <source>
        <dbReference type="ARBA" id="ARBA00023004"/>
    </source>
</evidence>
<evidence type="ECO:0000256" key="6">
    <source>
        <dbReference type="ARBA" id="ARBA00034078"/>
    </source>
</evidence>
<keyword evidence="3" id="KW-0479">Metal-binding</keyword>
<dbReference type="PANTHER" id="PTHR23426">
    <property type="entry name" value="FERREDOXIN/ADRENODOXIN"/>
    <property type="match status" value="1"/>
</dbReference>
<dbReference type="PRINTS" id="PR00355">
    <property type="entry name" value="ADRENODOXIN"/>
</dbReference>
<dbReference type="PROSITE" id="PS00814">
    <property type="entry name" value="ADX"/>
    <property type="match status" value="1"/>
</dbReference>
<dbReference type="InterPro" id="IPR036010">
    <property type="entry name" value="2Fe-2S_ferredoxin-like_sf"/>
</dbReference>
<dbReference type="GO" id="GO:0046872">
    <property type="term" value="F:metal ion binding"/>
    <property type="evidence" value="ECO:0007669"/>
    <property type="project" value="UniProtKB-KW"/>
</dbReference>
<dbReference type="PROSITE" id="PS51085">
    <property type="entry name" value="2FE2S_FER_2"/>
    <property type="match status" value="1"/>
</dbReference>
<dbReference type="AlphaFoldDB" id="A0A0G3FIA6"/>
<dbReference type="InterPro" id="IPR001055">
    <property type="entry name" value="Adrenodoxin-like"/>
</dbReference>
<keyword evidence="4" id="KW-0408">Iron</keyword>
<proteinExistence type="inferred from homology"/>
<dbReference type="InterPro" id="IPR012675">
    <property type="entry name" value="Beta-grasp_dom_sf"/>
</dbReference>
<sequence>MTKITFIEFNGTERNIDVENGLSLMRAAVDNLVPGIDGDCGGACACATCHCYIEGPLAEKLPEIGETERSMLEMAEGVTAASRLACQIPVSGDLEGLVVRTPQGQH</sequence>
<dbReference type="GO" id="GO:0051537">
    <property type="term" value="F:2 iron, 2 sulfur cluster binding"/>
    <property type="evidence" value="ECO:0007669"/>
    <property type="project" value="UniProtKB-KW"/>
</dbReference>
<dbReference type="InterPro" id="IPR001041">
    <property type="entry name" value="2Fe-2S_ferredoxin-type"/>
</dbReference>
<keyword evidence="5" id="KW-0411">Iron-sulfur</keyword>
<dbReference type="GO" id="GO:0140647">
    <property type="term" value="P:P450-containing electron transport chain"/>
    <property type="evidence" value="ECO:0007669"/>
    <property type="project" value="InterPro"/>
</dbReference>
<evidence type="ECO:0000313" key="8">
    <source>
        <dbReference type="EMBL" id="AKJ87748.1"/>
    </source>
</evidence>
<dbReference type="GO" id="GO:0009055">
    <property type="term" value="F:electron transfer activity"/>
    <property type="evidence" value="ECO:0007669"/>
    <property type="project" value="TreeGrafter"/>
</dbReference>
<dbReference type="InterPro" id="IPR018298">
    <property type="entry name" value="Adrenodoxin_Fe-S_BS"/>
</dbReference>
<dbReference type="CDD" id="cd00207">
    <property type="entry name" value="fer2"/>
    <property type="match status" value="1"/>
</dbReference>
<feature type="domain" description="2Fe-2S ferredoxin-type" evidence="7">
    <location>
        <begin position="2"/>
        <end position="105"/>
    </location>
</feature>
<dbReference type="SUPFAM" id="SSF54292">
    <property type="entry name" value="2Fe-2S ferredoxin-like"/>
    <property type="match status" value="1"/>
</dbReference>
<evidence type="ECO:0000256" key="1">
    <source>
        <dbReference type="ARBA" id="ARBA00010914"/>
    </source>
</evidence>
<organism evidence="8">
    <name type="scientific">Acidovorax sp. CHX100</name>
    <dbReference type="NCBI Taxonomy" id="1651872"/>
    <lineage>
        <taxon>Bacteria</taxon>
        <taxon>Pseudomonadati</taxon>
        <taxon>Pseudomonadota</taxon>
        <taxon>Betaproteobacteria</taxon>
        <taxon>Burkholderiales</taxon>
        <taxon>Comamonadaceae</taxon>
        <taxon>Acidovorax</taxon>
    </lineage>
</organism>